<evidence type="ECO:0000256" key="1">
    <source>
        <dbReference type="SAM" id="Phobius"/>
    </source>
</evidence>
<name>A0AAN4ZKH0_9BILA</name>
<dbReference type="PANTHER" id="PTHR34851">
    <property type="entry name" value="PROTEIN CBG05235-RELATED"/>
    <property type="match status" value="1"/>
</dbReference>
<reference evidence="3" key="1">
    <citation type="submission" date="2022-10" db="EMBL/GenBank/DDBJ databases">
        <title>Genome assembly of Pristionchus species.</title>
        <authorList>
            <person name="Yoshida K."/>
            <person name="Sommer R.J."/>
        </authorList>
    </citation>
    <scope>NUCLEOTIDE SEQUENCE [LARGE SCALE GENOMIC DNA]</scope>
    <source>
        <strain evidence="3">RS5460</strain>
    </source>
</reference>
<evidence type="ECO:0000313" key="2">
    <source>
        <dbReference type="EMBL" id="GMR41009.1"/>
    </source>
</evidence>
<dbReference type="PANTHER" id="PTHR34851:SF5">
    <property type="entry name" value="MARVEL DOMAIN-CONTAINING PROTEIN"/>
    <property type="match status" value="1"/>
</dbReference>
<comment type="caution">
    <text evidence="2">The sequence shown here is derived from an EMBL/GenBank/DDBJ whole genome shotgun (WGS) entry which is preliminary data.</text>
</comment>
<keyword evidence="1" id="KW-0472">Membrane</keyword>
<gene>
    <name evidence="2" type="ORF">PMAYCL1PPCAC_11204</name>
</gene>
<keyword evidence="1" id="KW-0812">Transmembrane</keyword>
<accession>A0AAN4ZKH0</accession>
<proteinExistence type="predicted"/>
<feature type="transmembrane region" description="Helical" evidence="1">
    <location>
        <begin position="41"/>
        <end position="66"/>
    </location>
</feature>
<feature type="non-terminal residue" evidence="2">
    <location>
        <position position="1"/>
    </location>
</feature>
<dbReference type="Proteomes" id="UP001328107">
    <property type="component" value="Unassembled WGS sequence"/>
</dbReference>
<keyword evidence="1" id="KW-1133">Transmembrane helix</keyword>
<feature type="transmembrane region" description="Helical" evidence="1">
    <location>
        <begin position="14"/>
        <end position="35"/>
    </location>
</feature>
<evidence type="ECO:0000313" key="3">
    <source>
        <dbReference type="Proteomes" id="UP001328107"/>
    </source>
</evidence>
<dbReference type="EMBL" id="BTRK01000003">
    <property type="protein sequence ID" value="GMR41009.1"/>
    <property type="molecule type" value="Genomic_DNA"/>
</dbReference>
<sequence length="141" mass="15167">CCCDSMEITTGSRALAGVMAGAALIQFSSASASLGHPDVEMGVLVAVMICCVVQVVVSILAIFAVIRTRPVLMLPMLVCNKSWSLSLHIAPLLALSNSGSSLYSETAISTCKRSRGRKDRCYRKVVQEQHSQYFVHFSLAV</sequence>
<protein>
    <submittedName>
        <fullName evidence="2">Uncharacterized protein</fullName>
    </submittedName>
</protein>
<keyword evidence="3" id="KW-1185">Reference proteome</keyword>
<dbReference type="AlphaFoldDB" id="A0AAN4ZKH0"/>
<organism evidence="2 3">
    <name type="scientific">Pristionchus mayeri</name>
    <dbReference type="NCBI Taxonomy" id="1317129"/>
    <lineage>
        <taxon>Eukaryota</taxon>
        <taxon>Metazoa</taxon>
        <taxon>Ecdysozoa</taxon>
        <taxon>Nematoda</taxon>
        <taxon>Chromadorea</taxon>
        <taxon>Rhabditida</taxon>
        <taxon>Rhabditina</taxon>
        <taxon>Diplogasteromorpha</taxon>
        <taxon>Diplogasteroidea</taxon>
        <taxon>Neodiplogasteridae</taxon>
        <taxon>Pristionchus</taxon>
    </lineage>
</organism>